<organism evidence="6 7">
    <name type="scientific">Tagetes erecta</name>
    <name type="common">African marigold</name>
    <dbReference type="NCBI Taxonomy" id="13708"/>
    <lineage>
        <taxon>Eukaryota</taxon>
        <taxon>Viridiplantae</taxon>
        <taxon>Streptophyta</taxon>
        <taxon>Embryophyta</taxon>
        <taxon>Tracheophyta</taxon>
        <taxon>Spermatophyta</taxon>
        <taxon>Magnoliopsida</taxon>
        <taxon>eudicotyledons</taxon>
        <taxon>Gunneridae</taxon>
        <taxon>Pentapetalae</taxon>
        <taxon>asterids</taxon>
        <taxon>campanulids</taxon>
        <taxon>Asterales</taxon>
        <taxon>Asteraceae</taxon>
        <taxon>Asteroideae</taxon>
        <taxon>Heliantheae alliance</taxon>
        <taxon>Tageteae</taxon>
        <taxon>Tagetes</taxon>
    </lineage>
</organism>
<dbReference type="InterPro" id="IPR036280">
    <property type="entry name" value="Multihaem_cyt_sf"/>
</dbReference>
<evidence type="ECO:0000259" key="5">
    <source>
        <dbReference type="PROSITE" id="PS50199"/>
    </source>
</evidence>
<dbReference type="Gene3D" id="4.10.1060.10">
    <property type="entry name" value="Zinc finger, RanBP2-type"/>
    <property type="match status" value="5"/>
</dbReference>
<feature type="domain" description="RanBP2-type" evidence="5">
    <location>
        <begin position="378"/>
        <end position="407"/>
    </location>
</feature>
<keyword evidence="2 4" id="KW-0863">Zinc-finger</keyword>
<gene>
    <name evidence="6" type="ORF">QVD17_32263</name>
</gene>
<feature type="domain" description="RanBP2-type" evidence="5">
    <location>
        <begin position="259"/>
        <end position="288"/>
    </location>
</feature>
<evidence type="ECO:0000256" key="3">
    <source>
        <dbReference type="ARBA" id="ARBA00022833"/>
    </source>
</evidence>
<dbReference type="PROSITE" id="PS50199">
    <property type="entry name" value="ZF_RANBP2_2"/>
    <property type="match status" value="5"/>
</dbReference>
<dbReference type="InterPro" id="IPR036443">
    <property type="entry name" value="Znf_RanBP2_sf"/>
</dbReference>
<feature type="domain" description="RanBP2-type" evidence="5">
    <location>
        <begin position="339"/>
        <end position="368"/>
    </location>
</feature>
<sequence length="454" mass="51559">MAAIATKLFSLFETNATVTTTVNFHHLRSLQFHTKRSQTLRLRHYSSSSASITTDETTTTTTVTAAVAGDCQQHPWPEWVSFVDRLKSKGYIRHEDGSDASVYKDMSVLKEACLSFGRDRFDLFKSLSMQDIQTLVEKGCPNINRKTVNSGKRLRAHLGLNEGDVCGMCVFKGSCDRAYVILKDIESDARTVDIVRVLLNYALDPAVDSDKKPLGAEDVEASAKKLLLELTELSETKVDPELQKPAATVVKKAQSVEMTKGDWSCPQCNFMNFWRNTRCLKCKTAGPRSQRVGTDDVEMKKGDWNCPQCNFLNFSRNKKCRECNEDAPQKAGSEDIEMKKGDWLCSQCNFMNFSRNIRCLKCKTEGPKRVGTDDVEMKKGDWNCPQCQFMNFASKTKCLRCQEQRPKRQLKSGEWECPSCDFFNFAGNIICRKCNGKRPEDAEAKYQEQMWRNP</sequence>
<dbReference type="PROSITE" id="PS01358">
    <property type="entry name" value="ZF_RANBP2_1"/>
    <property type="match status" value="3"/>
</dbReference>
<dbReference type="GO" id="GO:0005737">
    <property type="term" value="C:cytoplasm"/>
    <property type="evidence" value="ECO:0007669"/>
    <property type="project" value="TreeGrafter"/>
</dbReference>
<evidence type="ECO:0000313" key="7">
    <source>
        <dbReference type="Proteomes" id="UP001229421"/>
    </source>
</evidence>
<dbReference type="SUPFAM" id="SSF90209">
    <property type="entry name" value="Ran binding protein zinc finger-like"/>
    <property type="match status" value="2"/>
</dbReference>
<protein>
    <recommendedName>
        <fullName evidence="5">RanBP2-type domain-containing protein</fullName>
    </recommendedName>
</protein>
<dbReference type="Pfam" id="PF00641">
    <property type="entry name" value="Zn_ribbon_RanBP"/>
    <property type="match status" value="5"/>
</dbReference>
<evidence type="ECO:0000256" key="2">
    <source>
        <dbReference type="ARBA" id="ARBA00022771"/>
    </source>
</evidence>
<dbReference type="PANTHER" id="PTHR23111:SF40">
    <property type="entry name" value="RNA-BINDING PROTEIN INVOLVED IN HETEROCHROMATIN ASSEMBLY-RELATED"/>
    <property type="match status" value="1"/>
</dbReference>
<feature type="domain" description="RanBP2-type" evidence="5">
    <location>
        <begin position="411"/>
        <end position="440"/>
    </location>
</feature>
<evidence type="ECO:0000256" key="4">
    <source>
        <dbReference type="PROSITE-ProRule" id="PRU00322"/>
    </source>
</evidence>
<dbReference type="SUPFAM" id="SSF48695">
    <property type="entry name" value="Multiheme cytochromes"/>
    <property type="match status" value="1"/>
</dbReference>
<keyword evidence="1" id="KW-0479">Metal-binding</keyword>
<dbReference type="InterPro" id="IPR001876">
    <property type="entry name" value="Znf_RanBP2"/>
</dbReference>
<dbReference type="PANTHER" id="PTHR23111">
    <property type="entry name" value="ZINC FINGER PROTEIN"/>
    <property type="match status" value="1"/>
</dbReference>
<dbReference type="SMART" id="SM00547">
    <property type="entry name" value="ZnF_RBZ"/>
    <property type="match status" value="5"/>
</dbReference>
<keyword evidence="3" id="KW-0862">Zinc</keyword>
<accession>A0AAD8K9B7</accession>
<evidence type="ECO:0000313" key="6">
    <source>
        <dbReference type="EMBL" id="KAK1416472.1"/>
    </source>
</evidence>
<comment type="caution">
    <text evidence="6">The sequence shown here is derived from an EMBL/GenBank/DDBJ whole genome shotgun (WGS) entry which is preliminary data.</text>
</comment>
<evidence type="ECO:0000256" key="1">
    <source>
        <dbReference type="ARBA" id="ARBA00022723"/>
    </source>
</evidence>
<dbReference type="Proteomes" id="UP001229421">
    <property type="component" value="Unassembled WGS sequence"/>
</dbReference>
<keyword evidence="7" id="KW-1185">Reference proteome</keyword>
<reference evidence="6" key="1">
    <citation type="journal article" date="2023" name="bioRxiv">
        <title>Improved chromosome-level genome assembly for marigold (Tagetes erecta).</title>
        <authorList>
            <person name="Jiang F."/>
            <person name="Yuan L."/>
            <person name="Wang S."/>
            <person name="Wang H."/>
            <person name="Xu D."/>
            <person name="Wang A."/>
            <person name="Fan W."/>
        </authorList>
    </citation>
    <scope>NUCLEOTIDE SEQUENCE</scope>
    <source>
        <strain evidence="6">WSJ</strain>
        <tissue evidence="6">Leaf</tissue>
    </source>
</reference>
<dbReference type="GO" id="GO:0008270">
    <property type="term" value="F:zinc ion binding"/>
    <property type="evidence" value="ECO:0007669"/>
    <property type="project" value="UniProtKB-KW"/>
</dbReference>
<proteinExistence type="predicted"/>
<feature type="domain" description="RanBP2-type" evidence="5">
    <location>
        <begin position="300"/>
        <end position="329"/>
    </location>
</feature>
<dbReference type="GO" id="GO:0003729">
    <property type="term" value="F:mRNA binding"/>
    <property type="evidence" value="ECO:0007669"/>
    <property type="project" value="TreeGrafter"/>
</dbReference>
<name>A0AAD8K9B7_TARER</name>
<dbReference type="EMBL" id="JAUHHV010000008">
    <property type="protein sequence ID" value="KAK1416472.1"/>
    <property type="molecule type" value="Genomic_DNA"/>
</dbReference>
<dbReference type="AlphaFoldDB" id="A0AAD8K9B7"/>